<evidence type="ECO:0000313" key="1">
    <source>
        <dbReference type="EMBL" id="CAG8852790.1"/>
    </source>
</evidence>
<protein>
    <submittedName>
        <fullName evidence="1">30856_t:CDS:1</fullName>
    </submittedName>
</protein>
<comment type="caution">
    <text evidence="1">The sequence shown here is derived from an EMBL/GenBank/DDBJ whole genome shotgun (WGS) entry which is preliminary data.</text>
</comment>
<dbReference type="Proteomes" id="UP000789901">
    <property type="component" value="Unassembled WGS sequence"/>
</dbReference>
<dbReference type="EMBL" id="CAJVQB010116102">
    <property type="protein sequence ID" value="CAG8852790.1"/>
    <property type="molecule type" value="Genomic_DNA"/>
</dbReference>
<evidence type="ECO:0000313" key="2">
    <source>
        <dbReference type="Proteomes" id="UP000789901"/>
    </source>
</evidence>
<feature type="non-terminal residue" evidence="1">
    <location>
        <position position="121"/>
    </location>
</feature>
<gene>
    <name evidence="1" type="ORF">GMARGA_LOCUS41611</name>
</gene>
<reference evidence="1 2" key="1">
    <citation type="submission" date="2021-06" db="EMBL/GenBank/DDBJ databases">
        <authorList>
            <person name="Kallberg Y."/>
            <person name="Tangrot J."/>
            <person name="Rosling A."/>
        </authorList>
    </citation>
    <scope>NUCLEOTIDE SEQUENCE [LARGE SCALE GENOMIC DNA]</scope>
    <source>
        <strain evidence="1 2">120-4 pot B 10/14</strain>
    </source>
</reference>
<name>A0ABN7XDD4_GIGMA</name>
<sequence>IIEEAVCQEIQKSPVWSIMIDKRNMVIIDKNLAIISKHISKNLPIYHYLGMIELKERTADAIVNELNTFIQAKNLPINCLMNIESDGALLMLEHHSISHRLVLASENTASAVPYLAKYNDI</sequence>
<proteinExistence type="predicted"/>
<keyword evidence="2" id="KW-1185">Reference proteome</keyword>
<accession>A0ABN7XDD4</accession>
<feature type="non-terminal residue" evidence="1">
    <location>
        <position position="1"/>
    </location>
</feature>
<organism evidence="1 2">
    <name type="scientific">Gigaspora margarita</name>
    <dbReference type="NCBI Taxonomy" id="4874"/>
    <lineage>
        <taxon>Eukaryota</taxon>
        <taxon>Fungi</taxon>
        <taxon>Fungi incertae sedis</taxon>
        <taxon>Mucoromycota</taxon>
        <taxon>Glomeromycotina</taxon>
        <taxon>Glomeromycetes</taxon>
        <taxon>Diversisporales</taxon>
        <taxon>Gigasporaceae</taxon>
        <taxon>Gigaspora</taxon>
    </lineage>
</organism>